<evidence type="ECO:0000256" key="7">
    <source>
        <dbReference type="SAM" id="Coils"/>
    </source>
</evidence>
<dbReference type="Gene3D" id="1.20.5.490">
    <property type="entry name" value="Single helix bin"/>
    <property type="match status" value="1"/>
</dbReference>
<evidence type="ECO:0000256" key="3">
    <source>
        <dbReference type="ARBA" id="ARBA00023015"/>
    </source>
</evidence>
<evidence type="ECO:0000313" key="10">
    <source>
        <dbReference type="EMBL" id="KAI9196777.1"/>
    </source>
</evidence>
<accession>A0AAD5JNC1</accession>
<sequence length="176" mass="20312">MSVAMRDGSKSNKSEVEVEVEVSSFTRSGTDFHHHNNIAYYNTSKLEDSDEDLLTVPDVEASPAKDSTNNNTDQIQNQKRRRKGRNPVDKEYRRIKRLLRNRVSAQQARERKKVYVNELESRAKELQDLNSKLEETISTLTNENTMLRKVLLNTRPKLDHTTTTTIDQKHHVCSAT</sequence>
<keyword evidence="5" id="KW-0804">Transcription</keyword>
<feature type="region of interest" description="Disordered" evidence="8">
    <location>
        <begin position="60"/>
        <end position="91"/>
    </location>
</feature>
<evidence type="ECO:0000256" key="5">
    <source>
        <dbReference type="ARBA" id="ARBA00023163"/>
    </source>
</evidence>
<evidence type="ECO:0000256" key="2">
    <source>
        <dbReference type="ARBA" id="ARBA00007163"/>
    </source>
</evidence>
<dbReference type="PANTHER" id="PTHR46714">
    <property type="entry name" value="TRANSCRIPTIONAL ACTIVATOR HAC1"/>
    <property type="match status" value="1"/>
</dbReference>
<dbReference type="InterPro" id="IPR004827">
    <property type="entry name" value="bZIP"/>
</dbReference>
<comment type="subcellular location">
    <subcellularLocation>
        <location evidence="1">Nucleus</location>
    </subcellularLocation>
</comment>
<keyword evidence="6" id="KW-0539">Nucleus</keyword>
<name>A0AAD5JNC1_ACENE</name>
<evidence type="ECO:0000259" key="9">
    <source>
        <dbReference type="PROSITE" id="PS50217"/>
    </source>
</evidence>
<dbReference type="SUPFAM" id="SSF57959">
    <property type="entry name" value="Leucine zipper domain"/>
    <property type="match status" value="1"/>
</dbReference>
<dbReference type="SMART" id="SM00338">
    <property type="entry name" value="BRLZ"/>
    <property type="match status" value="1"/>
</dbReference>
<dbReference type="Proteomes" id="UP001064489">
    <property type="component" value="Chromosome 1"/>
</dbReference>
<keyword evidence="3" id="KW-0805">Transcription regulation</keyword>
<dbReference type="EMBL" id="JAJSOW010000003">
    <property type="protein sequence ID" value="KAI9196777.1"/>
    <property type="molecule type" value="Genomic_DNA"/>
</dbReference>
<evidence type="ECO:0000256" key="8">
    <source>
        <dbReference type="SAM" id="MobiDB-lite"/>
    </source>
</evidence>
<dbReference type="AlphaFoldDB" id="A0AAD5JNC1"/>
<reference evidence="10" key="2">
    <citation type="submission" date="2023-02" db="EMBL/GenBank/DDBJ databases">
        <authorList>
            <person name="Swenson N.G."/>
            <person name="Wegrzyn J.L."/>
            <person name="Mcevoy S.L."/>
        </authorList>
    </citation>
    <scope>NUCLEOTIDE SEQUENCE</scope>
    <source>
        <strain evidence="10">91603</strain>
        <tissue evidence="10">Leaf</tissue>
    </source>
</reference>
<evidence type="ECO:0000313" key="11">
    <source>
        <dbReference type="Proteomes" id="UP001064489"/>
    </source>
</evidence>
<keyword evidence="11" id="KW-1185">Reference proteome</keyword>
<organism evidence="10 11">
    <name type="scientific">Acer negundo</name>
    <name type="common">Box elder</name>
    <dbReference type="NCBI Taxonomy" id="4023"/>
    <lineage>
        <taxon>Eukaryota</taxon>
        <taxon>Viridiplantae</taxon>
        <taxon>Streptophyta</taxon>
        <taxon>Embryophyta</taxon>
        <taxon>Tracheophyta</taxon>
        <taxon>Spermatophyta</taxon>
        <taxon>Magnoliopsida</taxon>
        <taxon>eudicotyledons</taxon>
        <taxon>Gunneridae</taxon>
        <taxon>Pentapetalae</taxon>
        <taxon>rosids</taxon>
        <taxon>malvids</taxon>
        <taxon>Sapindales</taxon>
        <taxon>Sapindaceae</taxon>
        <taxon>Hippocastanoideae</taxon>
        <taxon>Acereae</taxon>
        <taxon>Acer</taxon>
    </lineage>
</organism>
<feature type="compositionally biased region" description="Polar residues" evidence="8">
    <location>
        <begin position="65"/>
        <end position="77"/>
    </location>
</feature>
<dbReference type="GO" id="GO:0045944">
    <property type="term" value="P:positive regulation of transcription by RNA polymerase II"/>
    <property type="evidence" value="ECO:0007669"/>
    <property type="project" value="InterPro"/>
</dbReference>
<gene>
    <name evidence="10" type="ORF">LWI28_026930</name>
</gene>
<evidence type="ECO:0000256" key="4">
    <source>
        <dbReference type="ARBA" id="ARBA00023125"/>
    </source>
</evidence>
<dbReference type="Pfam" id="PF00170">
    <property type="entry name" value="bZIP_1"/>
    <property type="match status" value="1"/>
</dbReference>
<keyword evidence="4" id="KW-0238">DNA-binding</keyword>
<dbReference type="InterPro" id="IPR044280">
    <property type="entry name" value="Hac1/HY5"/>
</dbReference>
<dbReference type="GO" id="GO:0005634">
    <property type="term" value="C:nucleus"/>
    <property type="evidence" value="ECO:0007669"/>
    <property type="project" value="UniProtKB-SubCell"/>
</dbReference>
<dbReference type="GO" id="GO:0003677">
    <property type="term" value="F:DNA binding"/>
    <property type="evidence" value="ECO:0007669"/>
    <property type="project" value="UniProtKB-KW"/>
</dbReference>
<dbReference type="GO" id="GO:0000981">
    <property type="term" value="F:DNA-binding transcription factor activity, RNA polymerase II-specific"/>
    <property type="evidence" value="ECO:0007669"/>
    <property type="project" value="InterPro"/>
</dbReference>
<proteinExistence type="inferred from homology"/>
<feature type="domain" description="BZIP" evidence="9">
    <location>
        <begin position="91"/>
        <end position="154"/>
    </location>
</feature>
<evidence type="ECO:0000256" key="1">
    <source>
        <dbReference type="ARBA" id="ARBA00004123"/>
    </source>
</evidence>
<keyword evidence="7" id="KW-0175">Coiled coil</keyword>
<dbReference type="PROSITE" id="PS00036">
    <property type="entry name" value="BZIP_BASIC"/>
    <property type="match status" value="1"/>
</dbReference>
<reference evidence="10" key="1">
    <citation type="journal article" date="2022" name="Plant J.">
        <title>Strategies of tolerance reflected in two North American maple genomes.</title>
        <authorList>
            <person name="McEvoy S.L."/>
            <person name="Sezen U.U."/>
            <person name="Trouern-Trend A."/>
            <person name="McMahon S.M."/>
            <person name="Schaberg P.G."/>
            <person name="Yang J."/>
            <person name="Wegrzyn J.L."/>
            <person name="Swenson N.G."/>
        </authorList>
    </citation>
    <scope>NUCLEOTIDE SEQUENCE</scope>
    <source>
        <strain evidence="10">91603</strain>
    </source>
</reference>
<dbReference type="GO" id="GO:0010114">
    <property type="term" value="P:response to red light"/>
    <property type="evidence" value="ECO:0007669"/>
    <property type="project" value="TreeGrafter"/>
</dbReference>
<dbReference type="GO" id="GO:0010218">
    <property type="term" value="P:response to far red light"/>
    <property type="evidence" value="ECO:0007669"/>
    <property type="project" value="TreeGrafter"/>
</dbReference>
<dbReference type="PANTHER" id="PTHR46714:SF5">
    <property type="entry name" value="TRANSCRIPTION FACTOR HY5-LIKE"/>
    <property type="match status" value="1"/>
</dbReference>
<comment type="similarity">
    <text evidence="2">Belongs to the bZIP family.</text>
</comment>
<dbReference type="CDD" id="cd14704">
    <property type="entry name" value="bZIP_HY5-like"/>
    <property type="match status" value="1"/>
</dbReference>
<dbReference type="InterPro" id="IPR046347">
    <property type="entry name" value="bZIP_sf"/>
</dbReference>
<protein>
    <recommendedName>
        <fullName evidence="9">BZIP domain-containing protein</fullName>
    </recommendedName>
</protein>
<dbReference type="PROSITE" id="PS50217">
    <property type="entry name" value="BZIP"/>
    <property type="match status" value="1"/>
</dbReference>
<dbReference type="GO" id="GO:0010099">
    <property type="term" value="P:regulation of photomorphogenesis"/>
    <property type="evidence" value="ECO:0007669"/>
    <property type="project" value="TreeGrafter"/>
</dbReference>
<comment type="caution">
    <text evidence="10">The sequence shown here is derived from an EMBL/GenBank/DDBJ whole genome shotgun (WGS) entry which is preliminary data.</text>
</comment>
<feature type="coiled-coil region" evidence="7">
    <location>
        <begin position="109"/>
        <end position="150"/>
    </location>
</feature>
<evidence type="ECO:0000256" key="6">
    <source>
        <dbReference type="ARBA" id="ARBA00023242"/>
    </source>
</evidence>
<dbReference type="GO" id="GO:0010017">
    <property type="term" value="P:red or far-red light signaling pathway"/>
    <property type="evidence" value="ECO:0007669"/>
    <property type="project" value="TreeGrafter"/>
</dbReference>